<dbReference type="Proteomes" id="UP000297703">
    <property type="component" value="Unassembled WGS sequence"/>
</dbReference>
<accession>A0A4D9F7L8</accession>
<protein>
    <submittedName>
        <fullName evidence="2">Bone morphogenetic protein 8A</fullName>
    </submittedName>
</protein>
<gene>
    <name evidence="2" type="ORF">DR999_PMT03106</name>
</gene>
<reference evidence="2 3" key="1">
    <citation type="submission" date="2019-04" db="EMBL/GenBank/DDBJ databases">
        <title>Draft genome of the big-headed turtle Platysternon megacephalum.</title>
        <authorList>
            <person name="Gong S."/>
        </authorList>
    </citation>
    <scope>NUCLEOTIDE SEQUENCE [LARGE SCALE GENOMIC DNA]</scope>
    <source>
        <strain evidence="2">DO16091913</strain>
        <tissue evidence="2">Muscle</tissue>
    </source>
</reference>
<organism evidence="2 3">
    <name type="scientific">Platysternon megacephalum</name>
    <name type="common">big-headed turtle</name>
    <dbReference type="NCBI Taxonomy" id="55544"/>
    <lineage>
        <taxon>Eukaryota</taxon>
        <taxon>Metazoa</taxon>
        <taxon>Chordata</taxon>
        <taxon>Craniata</taxon>
        <taxon>Vertebrata</taxon>
        <taxon>Euteleostomi</taxon>
        <taxon>Archelosauria</taxon>
        <taxon>Testudinata</taxon>
        <taxon>Testudines</taxon>
        <taxon>Cryptodira</taxon>
        <taxon>Durocryptodira</taxon>
        <taxon>Testudinoidea</taxon>
        <taxon>Platysternidae</taxon>
        <taxon>Platysternon</taxon>
    </lineage>
</organism>
<reference evidence="2 3" key="2">
    <citation type="submission" date="2019-04" db="EMBL/GenBank/DDBJ databases">
        <title>The genome sequence of big-headed turtle.</title>
        <authorList>
            <person name="Gong S."/>
        </authorList>
    </citation>
    <scope>NUCLEOTIDE SEQUENCE [LARGE SCALE GENOMIC DNA]</scope>
    <source>
        <strain evidence="2">DO16091913</strain>
        <tissue evidence="2">Muscle</tissue>
    </source>
</reference>
<name>A0A4D9F7L8_9SAUR</name>
<dbReference type="EMBL" id="QXTE01000015">
    <property type="protein sequence ID" value="TFK13614.1"/>
    <property type="molecule type" value="Genomic_DNA"/>
</dbReference>
<sequence length="133" mass="13745">MPVSRGLGPAVVRGALQRGERSRRDNDNLLSAGGLGRAPAGGAGRPRRAPPRSGGERSRGSALGLAGFNHQAAQETAAVPLSAWPRRGLRLQPPPGLRTSRFHFRLPVFSAAGAPGPLCAVSLGNPFKNIGSL</sequence>
<feature type="compositionally biased region" description="Basic and acidic residues" evidence="1">
    <location>
        <begin position="18"/>
        <end position="27"/>
    </location>
</feature>
<evidence type="ECO:0000313" key="3">
    <source>
        <dbReference type="Proteomes" id="UP000297703"/>
    </source>
</evidence>
<proteinExistence type="predicted"/>
<feature type="compositionally biased region" description="Gly residues" evidence="1">
    <location>
        <begin position="33"/>
        <end position="44"/>
    </location>
</feature>
<feature type="region of interest" description="Disordered" evidence="1">
    <location>
        <begin position="1"/>
        <end position="64"/>
    </location>
</feature>
<dbReference type="AlphaFoldDB" id="A0A4D9F7L8"/>
<evidence type="ECO:0000256" key="1">
    <source>
        <dbReference type="SAM" id="MobiDB-lite"/>
    </source>
</evidence>
<keyword evidence="3" id="KW-1185">Reference proteome</keyword>
<evidence type="ECO:0000313" key="2">
    <source>
        <dbReference type="EMBL" id="TFK13614.1"/>
    </source>
</evidence>
<comment type="caution">
    <text evidence="2">The sequence shown here is derived from an EMBL/GenBank/DDBJ whole genome shotgun (WGS) entry which is preliminary data.</text>
</comment>